<dbReference type="Proteomes" id="UP000275436">
    <property type="component" value="Unassembled WGS sequence"/>
</dbReference>
<proteinExistence type="predicted"/>
<gene>
    <name evidence="1" type="ORF">DNR46_28945</name>
</gene>
<organism evidence="1 2">
    <name type="scientific">Mesorhizobium japonicum</name>
    <dbReference type="NCBI Taxonomy" id="2066070"/>
    <lineage>
        <taxon>Bacteria</taxon>
        <taxon>Pseudomonadati</taxon>
        <taxon>Pseudomonadota</taxon>
        <taxon>Alphaproteobacteria</taxon>
        <taxon>Hyphomicrobiales</taxon>
        <taxon>Phyllobacteriaceae</taxon>
        <taxon>Mesorhizobium</taxon>
    </lineage>
</organism>
<dbReference type="EMBL" id="QKOD01000011">
    <property type="protein sequence ID" value="RNJ42417.1"/>
    <property type="molecule type" value="Genomic_DNA"/>
</dbReference>
<reference evidence="1 2" key="1">
    <citation type="journal article" date="2018" name="Mol. Plant Microbe Interact.">
        <title>Taxonomically Different Co-Microsymbionts of a Relict Legume, Oxytropis popoviana, Have Complementary Sets of Symbiotic Genes and Together Increase the Efficiency of Plant Nodulation.</title>
        <authorList>
            <person name="Safronova V."/>
            <person name="Belimov A."/>
            <person name="Sazanova A."/>
            <person name="Chirak E."/>
            <person name="Verkhozina A."/>
            <person name="Kuznetsova I."/>
            <person name="Andronov E."/>
            <person name="Puhalsky J."/>
            <person name="Tikhonovich I."/>
        </authorList>
    </citation>
    <scope>NUCLEOTIDE SEQUENCE [LARGE SCALE GENOMIC DNA]</scope>
    <source>
        <strain evidence="1 2">Opo-235</strain>
    </source>
</reference>
<accession>A0A3M9X304</accession>
<protein>
    <submittedName>
        <fullName evidence="1">Uncharacterized protein</fullName>
    </submittedName>
</protein>
<sequence>MAKGFQLGDEVTLTATIMKVLPGGVSSVNIPSYNYPFAIDTPQKAKPGDKVEITGFVTRIDVEEGKITVRTDGGGIVTVDREIVAADHVQVTD</sequence>
<name>A0A3M9X304_9HYPH</name>
<dbReference type="AlphaFoldDB" id="A0A3M9X304"/>
<evidence type="ECO:0000313" key="2">
    <source>
        <dbReference type="Proteomes" id="UP000275436"/>
    </source>
</evidence>
<evidence type="ECO:0000313" key="1">
    <source>
        <dbReference type="EMBL" id="RNJ42417.1"/>
    </source>
</evidence>
<comment type="caution">
    <text evidence="1">The sequence shown here is derived from an EMBL/GenBank/DDBJ whole genome shotgun (WGS) entry which is preliminary data.</text>
</comment>
<dbReference type="RefSeq" id="WP_123169769.1">
    <property type="nucleotide sequence ID" value="NZ_QKOD01000011.1"/>
</dbReference>